<reference evidence="8 9" key="1">
    <citation type="submission" date="2024-05" db="EMBL/GenBank/DDBJ databases">
        <authorList>
            <person name="Wallberg A."/>
        </authorList>
    </citation>
    <scope>NUCLEOTIDE SEQUENCE [LARGE SCALE GENOMIC DNA]</scope>
</reference>
<dbReference type="Proteomes" id="UP001497623">
    <property type="component" value="Unassembled WGS sequence"/>
</dbReference>
<keyword evidence="9" id="KW-1185">Reference proteome</keyword>
<accession>A0AAV2RAR3</accession>
<evidence type="ECO:0000259" key="7">
    <source>
        <dbReference type="PROSITE" id="PS51144"/>
    </source>
</evidence>
<dbReference type="Pfam" id="PF00194">
    <property type="entry name" value="Carb_anhydrase"/>
    <property type="match status" value="2"/>
</dbReference>
<evidence type="ECO:0000256" key="4">
    <source>
        <dbReference type="ARBA" id="ARBA00022833"/>
    </source>
</evidence>
<evidence type="ECO:0000313" key="9">
    <source>
        <dbReference type="Proteomes" id="UP001497623"/>
    </source>
</evidence>
<evidence type="ECO:0000256" key="2">
    <source>
        <dbReference type="ARBA" id="ARBA00012925"/>
    </source>
</evidence>
<dbReference type="SUPFAM" id="SSF51069">
    <property type="entry name" value="Carbonic anhydrase"/>
    <property type="match status" value="1"/>
</dbReference>
<dbReference type="PROSITE" id="PS51144">
    <property type="entry name" value="ALPHA_CA_2"/>
    <property type="match status" value="1"/>
</dbReference>
<protein>
    <recommendedName>
        <fullName evidence="2">carbonic anhydrase</fullName>
        <ecNumber evidence="2">4.2.1.1</ecNumber>
    </recommendedName>
</protein>
<comment type="similarity">
    <text evidence="1">Belongs to the alpha-carbonic anhydrase family.</text>
</comment>
<keyword evidence="5" id="KW-0456">Lyase</keyword>
<dbReference type="PANTHER" id="PTHR18952">
    <property type="entry name" value="CARBONIC ANHYDRASE"/>
    <property type="match status" value="1"/>
</dbReference>
<sequence length="342" mass="37610">MDDSNSAPTEDAHEFHWSYKGEGGPENWVLHFPIGGLDHQSPIDIIPGECVPLEATSSSCGRSNADGVESFKFLLYDENPLNIEIENNGHTATIHWNNATKSSVTDVVKPFVDKVVKPLVTHVANKPCVTNAVKPFVDNVAKPFVNNVVKPLVTKVAKPCVTKGGLDSSYILAQFHFHWGSDSSKGSEHLIDGKAAPIELHLVHYRADYGSLGEAVKDGDCLAVAVLAVMYKIGEKNAALKPIVDALPEVLDAGTKHVIDYTMDLSGFLPANRDSFYRYSGSLTTPGCKEVVVWTIFKEPLELSEEQLEGFRRLHDAEGDHLEDNFRPVQDLHGRTIYEYDG</sequence>
<dbReference type="InterPro" id="IPR001148">
    <property type="entry name" value="CA_dom"/>
</dbReference>
<keyword evidence="3" id="KW-0479">Metal-binding</keyword>
<evidence type="ECO:0000313" key="8">
    <source>
        <dbReference type="EMBL" id="CAL4120208.1"/>
    </source>
</evidence>
<dbReference type="Gene3D" id="3.10.200.10">
    <property type="entry name" value="Alpha carbonic anhydrase"/>
    <property type="match status" value="1"/>
</dbReference>
<evidence type="ECO:0000256" key="3">
    <source>
        <dbReference type="ARBA" id="ARBA00022723"/>
    </source>
</evidence>
<comment type="catalytic activity">
    <reaction evidence="6">
        <text>hydrogencarbonate + H(+) = CO2 + H2O</text>
        <dbReference type="Rhea" id="RHEA:10748"/>
        <dbReference type="ChEBI" id="CHEBI:15377"/>
        <dbReference type="ChEBI" id="CHEBI:15378"/>
        <dbReference type="ChEBI" id="CHEBI:16526"/>
        <dbReference type="ChEBI" id="CHEBI:17544"/>
        <dbReference type="EC" id="4.2.1.1"/>
    </reaction>
</comment>
<evidence type="ECO:0000256" key="5">
    <source>
        <dbReference type="ARBA" id="ARBA00023239"/>
    </source>
</evidence>
<name>A0AAV2RAR3_MEGNR</name>
<dbReference type="InterPro" id="IPR023561">
    <property type="entry name" value="Carbonic_anhydrase_a-class"/>
</dbReference>
<organism evidence="8 9">
    <name type="scientific">Meganyctiphanes norvegica</name>
    <name type="common">Northern krill</name>
    <name type="synonym">Thysanopoda norvegica</name>
    <dbReference type="NCBI Taxonomy" id="48144"/>
    <lineage>
        <taxon>Eukaryota</taxon>
        <taxon>Metazoa</taxon>
        <taxon>Ecdysozoa</taxon>
        <taxon>Arthropoda</taxon>
        <taxon>Crustacea</taxon>
        <taxon>Multicrustacea</taxon>
        <taxon>Malacostraca</taxon>
        <taxon>Eumalacostraca</taxon>
        <taxon>Eucarida</taxon>
        <taxon>Euphausiacea</taxon>
        <taxon>Euphausiidae</taxon>
        <taxon>Meganyctiphanes</taxon>
    </lineage>
</organism>
<dbReference type="EC" id="4.2.1.1" evidence="2"/>
<feature type="domain" description="Alpha-carbonic anhydrase" evidence="7">
    <location>
        <begin position="15"/>
        <end position="341"/>
    </location>
</feature>
<comment type="caution">
    <text evidence="8">The sequence shown here is derived from an EMBL/GenBank/DDBJ whole genome shotgun (WGS) entry which is preliminary data.</text>
</comment>
<dbReference type="SMART" id="SM01057">
    <property type="entry name" value="Carb_anhydrase"/>
    <property type="match status" value="1"/>
</dbReference>
<evidence type="ECO:0000256" key="1">
    <source>
        <dbReference type="ARBA" id="ARBA00010718"/>
    </source>
</evidence>
<gene>
    <name evidence="8" type="ORF">MNOR_LOCUS21959</name>
</gene>
<dbReference type="EMBL" id="CAXKWB010018074">
    <property type="protein sequence ID" value="CAL4120208.1"/>
    <property type="molecule type" value="Genomic_DNA"/>
</dbReference>
<dbReference type="InterPro" id="IPR036398">
    <property type="entry name" value="CA_dom_sf"/>
</dbReference>
<proteinExistence type="inferred from homology"/>
<dbReference type="GO" id="GO:0005886">
    <property type="term" value="C:plasma membrane"/>
    <property type="evidence" value="ECO:0007669"/>
    <property type="project" value="TreeGrafter"/>
</dbReference>
<evidence type="ECO:0000256" key="6">
    <source>
        <dbReference type="ARBA" id="ARBA00048348"/>
    </source>
</evidence>
<keyword evidence="4" id="KW-0862">Zinc</keyword>
<dbReference type="PANTHER" id="PTHR18952:SF265">
    <property type="entry name" value="CARBONIC ANHYDRASE"/>
    <property type="match status" value="1"/>
</dbReference>
<dbReference type="GO" id="GO:0004089">
    <property type="term" value="F:carbonate dehydratase activity"/>
    <property type="evidence" value="ECO:0007669"/>
    <property type="project" value="UniProtKB-EC"/>
</dbReference>
<dbReference type="AlphaFoldDB" id="A0AAV2RAR3"/>
<dbReference type="CDD" id="cd00326">
    <property type="entry name" value="alpha_CA"/>
    <property type="match status" value="1"/>
</dbReference>
<dbReference type="GO" id="GO:0008270">
    <property type="term" value="F:zinc ion binding"/>
    <property type="evidence" value="ECO:0007669"/>
    <property type="project" value="InterPro"/>
</dbReference>